<gene>
    <name evidence="1" type="ORF">GQ607_015710</name>
</gene>
<evidence type="ECO:0000313" key="2">
    <source>
        <dbReference type="Proteomes" id="UP000434172"/>
    </source>
</evidence>
<evidence type="ECO:0000313" key="1">
    <source>
        <dbReference type="EMBL" id="KAF0317050.1"/>
    </source>
</evidence>
<dbReference type="EMBL" id="WOWK01000139">
    <property type="protein sequence ID" value="KAF0317050.1"/>
    <property type="molecule type" value="Genomic_DNA"/>
</dbReference>
<proteinExistence type="predicted"/>
<reference evidence="1 2" key="1">
    <citation type="submission" date="2019-12" db="EMBL/GenBank/DDBJ databases">
        <title>A genome sequence resource for the geographically widespread anthracnose pathogen Colletotrichum asianum.</title>
        <authorList>
            <person name="Meng Y."/>
        </authorList>
    </citation>
    <scope>NUCLEOTIDE SEQUENCE [LARGE SCALE GENOMIC DNA]</scope>
    <source>
        <strain evidence="1 2">ICMP 18580</strain>
    </source>
</reference>
<name>A0A8H3ZMI5_9PEZI</name>
<dbReference type="Proteomes" id="UP000434172">
    <property type="component" value="Unassembled WGS sequence"/>
</dbReference>
<organism evidence="1 2">
    <name type="scientific">Colletotrichum asianum</name>
    <dbReference type="NCBI Taxonomy" id="702518"/>
    <lineage>
        <taxon>Eukaryota</taxon>
        <taxon>Fungi</taxon>
        <taxon>Dikarya</taxon>
        <taxon>Ascomycota</taxon>
        <taxon>Pezizomycotina</taxon>
        <taxon>Sordariomycetes</taxon>
        <taxon>Hypocreomycetidae</taxon>
        <taxon>Glomerellales</taxon>
        <taxon>Glomerellaceae</taxon>
        <taxon>Colletotrichum</taxon>
        <taxon>Colletotrichum gloeosporioides species complex</taxon>
    </lineage>
</organism>
<protein>
    <submittedName>
        <fullName evidence="1">Uncharacterized protein</fullName>
    </submittedName>
</protein>
<keyword evidence="2" id="KW-1185">Reference proteome</keyword>
<accession>A0A8H3ZMI5</accession>
<comment type="caution">
    <text evidence="1">The sequence shown here is derived from an EMBL/GenBank/DDBJ whole genome shotgun (WGS) entry which is preliminary data.</text>
</comment>
<dbReference type="AlphaFoldDB" id="A0A8H3ZMI5"/>
<sequence>MRPQRKIHQVCFNECILLLCTNMRHNRVVGLDLELEVGQGATITRLSLISDAALLHGMLLTLLLPITRRERGPSGPCPTQQLAAGGWN</sequence>